<keyword evidence="4" id="KW-1185">Reference proteome</keyword>
<dbReference type="Pfam" id="PF13837">
    <property type="entry name" value="Myb_DNA-bind_4"/>
    <property type="match status" value="1"/>
</dbReference>
<feature type="domain" description="Myb/SANT-like DNA-binding" evidence="2">
    <location>
        <begin position="228"/>
        <end position="315"/>
    </location>
</feature>
<dbReference type="EMBL" id="JARPUR010000002">
    <property type="protein sequence ID" value="KAK4882393.1"/>
    <property type="molecule type" value="Genomic_DNA"/>
</dbReference>
<evidence type="ECO:0000256" key="1">
    <source>
        <dbReference type="SAM" id="MobiDB-lite"/>
    </source>
</evidence>
<feature type="region of interest" description="Disordered" evidence="1">
    <location>
        <begin position="79"/>
        <end position="108"/>
    </location>
</feature>
<evidence type="ECO:0000313" key="4">
    <source>
        <dbReference type="Proteomes" id="UP001353858"/>
    </source>
</evidence>
<name>A0AAN7QKI2_9COLE</name>
<dbReference type="AlphaFoldDB" id="A0AAN7QKI2"/>
<sequence length="452" mass="51265">MSKVPTFSGAQKRKKAQELKLKLSKLPKVTNYFSKAEVDFSSISIKCTISLSEDIILNDDSPRDTPAPSSNLEVRAIYLSRSETGESESESIDGSDSETEDAILSDHDYEGIEDELSDSYESDDDMEVPLKDESLGERNFLIGKDNETIWTDTPLSSVYSRTPLRNIITHLPGPRDPETAAEYIKKNYVVTAEDSADVGHEDNVEECSKENTEEIWSSKKPTNRDNLATECFLKLRYALTEKFVDKKNNKGKLWAQVAASMEQKGFKLGSNGSERCRQKFANLQKMYFGYIRGHVKKTGTEKKEEPMFYELMHAILGDKDKTNPKCLLDSDERPDVTKQKDAVLQSCTQNYATHSASTSTSTDEDIAGPSTPQSHNIKSRFSRDRTPLKPQSNVNQIINCLKNELGKDRDDRQKQFEALNTSLDQQNQQRERFLNIFEEMVAIKRKRVESDD</sequence>
<evidence type="ECO:0000313" key="3">
    <source>
        <dbReference type="EMBL" id="KAK4882393.1"/>
    </source>
</evidence>
<dbReference type="Proteomes" id="UP001353858">
    <property type="component" value="Unassembled WGS sequence"/>
</dbReference>
<dbReference type="Gene3D" id="1.10.10.60">
    <property type="entry name" value="Homeodomain-like"/>
    <property type="match status" value="1"/>
</dbReference>
<feature type="region of interest" description="Disordered" evidence="1">
    <location>
        <begin position="354"/>
        <end position="392"/>
    </location>
</feature>
<protein>
    <recommendedName>
        <fullName evidence="2">Myb/SANT-like DNA-binding domain-containing protein</fullName>
    </recommendedName>
</protein>
<accession>A0AAN7QKI2</accession>
<reference evidence="4" key="1">
    <citation type="submission" date="2023-01" db="EMBL/GenBank/DDBJ databases">
        <title>Key to firefly adult light organ development and bioluminescence: homeobox transcription factors regulate luciferase expression and transportation to peroxisome.</title>
        <authorList>
            <person name="Fu X."/>
        </authorList>
    </citation>
    <scope>NUCLEOTIDE SEQUENCE [LARGE SCALE GENOMIC DNA]</scope>
</reference>
<proteinExistence type="predicted"/>
<organism evidence="3 4">
    <name type="scientific">Aquatica leii</name>
    <dbReference type="NCBI Taxonomy" id="1421715"/>
    <lineage>
        <taxon>Eukaryota</taxon>
        <taxon>Metazoa</taxon>
        <taxon>Ecdysozoa</taxon>
        <taxon>Arthropoda</taxon>
        <taxon>Hexapoda</taxon>
        <taxon>Insecta</taxon>
        <taxon>Pterygota</taxon>
        <taxon>Neoptera</taxon>
        <taxon>Endopterygota</taxon>
        <taxon>Coleoptera</taxon>
        <taxon>Polyphaga</taxon>
        <taxon>Elateriformia</taxon>
        <taxon>Elateroidea</taxon>
        <taxon>Lampyridae</taxon>
        <taxon>Luciolinae</taxon>
        <taxon>Aquatica</taxon>
    </lineage>
</organism>
<dbReference type="InterPro" id="IPR044822">
    <property type="entry name" value="Myb_DNA-bind_4"/>
</dbReference>
<feature type="compositionally biased region" description="Acidic residues" evidence="1">
    <location>
        <begin position="85"/>
        <end position="103"/>
    </location>
</feature>
<comment type="caution">
    <text evidence="3">The sequence shown here is derived from an EMBL/GenBank/DDBJ whole genome shotgun (WGS) entry which is preliminary data.</text>
</comment>
<evidence type="ECO:0000259" key="2">
    <source>
        <dbReference type="Pfam" id="PF13837"/>
    </source>
</evidence>
<gene>
    <name evidence="3" type="ORF">RN001_005712</name>
</gene>